<keyword evidence="6" id="KW-0547">Nucleotide-binding</keyword>
<dbReference type="InterPro" id="IPR003959">
    <property type="entry name" value="ATPase_AAA_core"/>
</dbReference>
<reference evidence="9 10" key="1">
    <citation type="submission" date="2022-01" db="EMBL/GenBank/DDBJ databases">
        <authorList>
            <person name="Xiong W."/>
            <person name="Schranz E."/>
        </authorList>
    </citation>
    <scope>NUCLEOTIDE SEQUENCE [LARGE SCALE GENOMIC DNA]</scope>
</reference>
<protein>
    <recommendedName>
        <fullName evidence="8">AAA+ ATPase domain-containing protein</fullName>
    </recommendedName>
</protein>
<evidence type="ECO:0000313" key="9">
    <source>
        <dbReference type="EMBL" id="CAH1437229.1"/>
    </source>
</evidence>
<dbReference type="Pfam" id="PF00004">
    <property type="entry name" value="AAA"/>
    <property type="match status" value="1"/>
</dbReference>
<dbReference type="Gene3D" id="6.10.280.40">
    <property type="match status" value="1"/>
</dbReference>
<feature type="region of interest" description="Disordered" evidence="7">
    <location>
        <begin position="453"/>
        <end position="493"/>
    </location>
</feature>
<keyword evidence="6" id="KW-0067">ATP-binding</keyword>
<organism evidence="9 10">
    <name type="scientific">Lactuca virosa</name>
    <dbReference type="NCBI Taxonomy" id="75947"/>
    <lineage>
        <taxon>Eukaryota</taxon>
        <taxon>Viridiplantae</taxon>
        <taxon>Streptophyta</taxon>
        <taxon>Embryophyta</taxon>
        <taxon>Tracheophyta</taxon>
        <taxon>Spermatophyta</taxon>
        <taxon>Magnoliopsida</taxon>
        <taxon>eudicotyledons</taxon>
        <taxon>Gunneridae</taxon>
        <taxon>Pentapetalae</taxon>
        <taxon>asterids</taxon>
        <taxon>campanulids</taxon>
        <taxon>Asterales</taxon>
        <taxon>Asteraceae</taxon>
        <taxon>Cichorioideae</taxon>
        <taxon>Cichorieae</taxon>
        <taxon>Lactucinae</taxon>
        <taxon>Lactuca</taxon>
    </lineage>
</organism>
<dbReference type="InterPro" id="IPR058017">
    <property type="entry name" value="At3g28540-like_C"/>
</dbReference>
<dbReference type="SMART" id="SM00382">
    <property type="entry name" value="AAA"/>
    <property type="match status" value="1"/>
</dbReference>
<keyword evidence="10" id="KW-1185">Reference proteome</keyword>
<dbReference type="AlphaFoldDB" id="A0AAU9NHJ1"/>
<keyword evidence="3" id="KW-0378">Hydrolase</keyword>
<evidence type="ECO:0000256" key="4">
    <source>
        <dbReference type="ARBA" id="ARBA00022842"/>
    </source>
</evidence>
<name>A0AAU9NHJ1_9ASTR</name>
<comment type="similarity">
    <text evidence="2">Belongs to the AAA ATPase family. BCS1 subfamily.</text>
</comment>
<feature type="domain" description="AAA+ ATPase" evidence="8">
    <location>
        <begin position="242"/>
        <end position="385"/>
    </location>
</feature>
<evidence type="ECO:0000256" key="1">
    <source>
        <dbReference type="ARBA" id="ARBA00001946"/>
    </source>
</evidence>
<dbReference type="Proteomes" id="UP001157418">
    <property type="component" value="Unassembled WGS sequence"/>
</dbReference>
<dbReference type="InterPro" id="IPR050747">
    <property type="entry name" value="Mitochondrial_chaperone_BCS1"/>
</dbReference>
<dbReference type="Pfam" id="PF14363">
    <property type="entry name" value="AAA_assoc"/>
    <property type="match status" value="1"/>
</dbReference>
<dbReference type="InterPro" id="IPR025753">
    <property type="entry name" value="AAA_N_dom"/>
</dbReference>
<comment type="catalytic activity">
    <reaction evidence="5">
        <text>ATP + H2O = ADP + phosphate + H(+)</text>
        <dbReference type="Rhea" id="RHEA:13065"/>
        <dbReference type="ChEBI" id="CHEBI:15377"/>
        <dbReference type="ChEBI" id="CHEBI:15378"/>
        <dbReference type="ChEBI" id="CHEBI:30616"/>
        <dbReference type="ChEBI" id="CHEBI:43474"/>
        <dbReference type="ChEBI" id="CHEBI:456216"/>
    </reaction>
</comment>
<gene>
    <name evidence="9" type="ORF">LVIROSA_LOCUS23568</name>
</gene>
<dbReference type="GO" id="GO:0006950">
    <property type="term" value="P:response to stress"/>
    <property type="evidence" value="ECO:0007669"/>
    <property type="project" value="UniProtKB-ARBA"/>
</dbReference>
<comment type="caution">
    <text evidence="9">The sequence shown here is derived from an EMBL/GenBank/DDBJ whole genome shotgun (WGS) entry which is preliminary data.</text>
</comment>
<dbReference type="Gene3D" id="3.40.50.300">
    <property type="entry name" value="P-loop containing nucleotide triphosphate hydrolases"/>
    <property type="match status" value="1"/>
</dbReference>
<evidence type="ECO:0000313" key="10">
    <source>
        <dbReference type="Proteomes" id="UP001157418"/>
    </source>
</evidence>
<evidence type="ECO:0000256" key="3">
    <source>
        <dbReference type="ARBA" id="ARBA00022801"/>
    </source>
</evidence>
<sequence>MPSKVKTIISTIGSIAAATMVVRKMARHYLPPEFQDYIYIGLRNFIKKKLSKHLTMVIYESDGFHENEIYNAIQFYVAARMSTDIHRLKVSKTRNDNNIAVAMEVNEEFTDIYKGVKLYWSSVSKKTPTKQYNSHNDMKSSSRTTRHSLELTFHRDYKDLVLNDYLPFVLKASEMKKQEQKTLKLFTVSLYSRPPNWMSVNLDHPANFTTLAMDSGIKEKVIKDLDRFVERREYYRKVGKAWKRGYLLYGPPGTGKSSLIAAMANYLNFDIYDLELTNVHSNSDLRALLLATTNRSILVVEDIDCSVALHDRVARETVKESSLIRLYPKENKVTLSGFLNLIDGLWSSCGDERIIIFTTNRKNKLDPALLRPGRMDVHIHMSYLTPCGFRQLVTNYLGITQHSLLKQIDDFMCEIKVTPAEIAEQLLKDDDPDIVLSGLIEFFDVKRKENEEAEVEVDPGAGAEAKPKAKAKAKKGKEKELGVKEDESNLQSA</sequence>
<dbReference type="PROSITE" id="PS00674">
    <property type="entry name" value="AAA"/>
    <property type="match status" value="1"/>
</dbReference>
<dbReference type="EMBL" id="CAKMRJ010004445">
    <property type="protein sequence ID" value="CAH1437229.1"/>
    <property type="molecule type" value="Genomic_DNA"/>
</dbReference>
<dbReference type="InterPro" id="IPR003960">
    <property type="entry name" value="ATPase_AAA_CS"/>
</dbReference>
<dbReference type="SUPFAM" id="SSF52540">
    <property type="entry name" value="P-loop containing nucleoside triphosphate hydrolases"/>
    <property type="match status" value="1"/>
</dbReference>
<dbReference type="GO" id="GO:0005524">
    <property type="term" value="F:ATP binding"/>
    <property type="evidence" value="ECO:0007669"/>
    <property type="project" value="UniProtKB-KW"/>
</dbReference>
<evidence type="ECO:0000256" key="2">
    <source>
        <dbReference type="ARBA" id="ARBA00007448"/>
    </source>
</evidence>
<dbReference type="InterPro" id="IPR027417">
    <property type="entry name" value="P-loop_NTPase"/>
</dbReference>
<evidence type="ECO:0000259" key="8">
    <source>
        <dbReference type="SMART" id="SM00382"/>
    </source>
</evidence>
<proteinExistence type="inferred from homology"/>
<keyword evidence="4" id="KW-0460">Magnesium</keyword>
<comment type="cofactor">
    <cofactor evidence="1">
        <name>Mg(2+)</name>
        <dbReference type="ChEBI" id="CHEBI:18420"/>
    </cofactor>
</comment>
<evidence type="ECO:0000256" key="5">
    <source>
        <dbReference type="ARBA" id="ARBA00049360"/>
    </source>
</evidence>
<dbReference type="InterPro" id="IPR003593">
    <property type="entry name" value="AAA+_ATPase"/>
</dbReference>
<dbReference type="Pfam" id="PF25568">
    <property type="entry name" value="AAA_lid_At3g28540"/>
    <property type="match status" value="1"/>
</dbReference>
<accession>A0AAU9NHJ1</accession>
<evidence type="ECO:0000256" key="6">
    <source>
        <dbReference type="RuleBase" id="RU003651"/>
    </source>
</evidence>
<dbReference type="GO" id="GO:0016887">
    <property type="term" value="F:ATP hydrolysis activity"/>
    <property type="evidence" value="ECO:0007669"/>
    <property type="project" value="InterPro"/>
</dbReference>
<dbReference type="CDD" id="cd19510">
    <property type="entry name" value="RecA-like_BCS1"/>
    <property type="match status" value="1"/>
</dbReference>
<feature type="compositionally biased region" description="Basic and acidic residues" evidence="7">
    <location>
        <begin position="477"/>
        <end position="487"/>
    </location>
</feature>
<dbReference type="PANTHER" id="PTHR23070">
    <property type="entry name" value="BCS1 AAA-TYPE ATPASE"/>
    <property type="match status" value="1"/>
</dbReference>
<evidence type="ECO:0000256" key="7">
    <source>
        <dbReference type="SAM" id="MobiDB-lite"/>
    </source>
</evidence>